<evidence type="ECO:0000256" key="8">
    <source>
        <dbReference type="SAM" id="SignalP"/>
    </source>
</evidence>
<evidence type="ECO:0000256" key="6">
    <source>
        <dbReference type="ARBA" id="ARBA00023136"/>
    </source>
</evidence>
<evidence type="ECO:0000313" key="10">
    <source>
        <dbReference type="EMBL" id="SUC40819.1"/>
    </source>
</evidence>
<dbReference type="Proteomes" id="UP000254191">
    <property type="component" value="Unassembled WGS sequence"/>
</dbReference>
<evidence type="ECO:0000259" key="9">
    <source>
        <dbReference type="Pfam" id="PF13954"/>
    </source>
</evidence>
<feature type="domain" description="PapC N-terminal" evidence="9">
    <location>
        <begin position="50"/>
        <end position="161"/>
    </location>
</feature>
<dbReference type="InterPro" id="IPR000015">
    <property type="entry name" value="Fimb_usher"/>
</dbReference>
<evidence type="ECO:0000256" key="2">
    <source>
        <dbReference type="ARBA" id="ARBA00008064"/>
    </source>
</evidence>
<organism evidence="10 11">
    <name type="scientific">Proteus mirabilis</name>
    <dbReference type="NCBI Taxonomy" id="584"/>
    <lineage>
        <taxon>Bacteria</taxon>
        <taxon>Pseudomonadati</taxon>
        <taxon>Pseudomonadota</taxon>
        <taxon>Gammaproteobacteria</taxon>
        <taxon>Enterobacterales</taxon>
        <taxon>Morganellaceae</taxon>
        <taxon>Proteus</taxon>
    </lineage>
</organism>
<evidence type="ECO:0000256" key="5">
    <source>
        <dbReference type="ARBA" id="ARBA00022729"/>
    </source>
</evidence>
<proteinExistence type="inferred from homology"/>
<evidence type="ECO:0000256" key="3">
    <source>
        <dbReference type="ARBA" id="ARBA00022448"/>
    </source>
</evidence>
<feature type="signal peptide" evidence="8">
    <location>
        <begin position="1"/>
        <end position="25"/>
    </location>
</feature>
<gene>
    <name evidence="10" type="ORF">NCTC11938_05121</name>
</gene>
<dbReference type="InterPro" id="IPR037224">
    <property type="entry name" value="PapC_N_sf"/>
</dbReference>
<comment type="subcellular location">
    <subcellularLocation>
        <location evidence="1">Cell outer membrane</location>
        <topology evidence="1">Multi-pass membrane protein</topology>
    </subcellularLocation>
</comment>
<feature type="chain" id="PRO_5016565453" evidence="8">
    <location>
        <begin position="26"/>
        <end position="162"/>
    </location>
</feature>
<name>A0A379GIJ8_PROMI</name>
<sequence>MSKISFRLKTSLLLILNAYPFFSIANNNIHSLYKSVLSNIDNKTIGKLLNNEHPDGYYSTNIYINENKKETIILYYENKDGILTPRINVNDLIRLNIDPSFYNIPIDLSSDLLLSDYNIDFKYNFSSQSLYLTIPQKALDNKKNMLASQVLWDDGVPALFSS</sequence>
<keyword evidence="3" id="KW-0813">Transport</keyword>
<reference evidence="10 11" key="1">
    <citation type="submission" date="2018-06" db="EMBL/GenBank/DDBJ databases">
        <authorList>
            <consortium name="Pathogen Informatics"/>
            <person name="Doyle S."/>
        </authorList>
    </citation>
    <scope>NUCLEOTIDE SEQUENCE [LARGE SCALE GENOMIC DNA]</scope>
    <source>
        <strain evidence="10 11">NCTC11938</strain>
    </source>
</reference>
<dbReference type="InterPro" id="IPR025885">
    <property type="entry name" value="PapC_N"/>
</dbReference>
<comment type="similarity">
    <text evidence="2">Belongs to the fimbrial export usher family.</text>
</comment>
<dbReference type="GO" id="GO:0009279">
    <property type="term" value="C:cell outer membrane"/>
    <property type="evidence" value="ECO:0007669"/>
    <property type="project" value="UniProtKB-SubCell"/>
</dbReference>
<evidence type="ECO:0000256" key="7">
    <source>
        <dbReference type="ARBA" id="ARBA00023237"/>
    </source>
</evidence>
<evidence type="ECO:0000313" key="11">
    <source>
        <dbReference type="Proteomes" id="UP000254191"/>
    </source>
</evidence>
<accession>A0A379GIJ8</accession>
<evidence type="ECO:0000256" key="1">
    <source>
        <dbReference type="ARBA" id="ARBA00004571"/>
    </source>
</evidence>
<dbReference type="GO" id="GO:0015473">
    <property type="term" value="F:fimbrial usher porin activity"/>
    <property type="evidence" value="ECO:0007669"/>
    <property type="project" value="InterPro"/>
</dbReference>
<keyword evidence="7" id="KW-0998">Cell outer membrane</keyword>
<evidence type="ECO:0000256" key="4">
    <source>
        <dbReference type="ARBA" id="ARBA00022692"/>
    </source>
</evidence>
<keyword evidence="4" id="KW-0812">Transmembrane</keyword>
<dbReference type="PANTHER" id="PTHR30451">
    <property type="entry name" value="OUTER MEMBRANE USHER PROTEIN"/>
    <property type="match status" value="1"/>
</dbReference>
<keyword evidence="5 8" id="KW-0732">Signal</keyword>
<dbReference type="EMBL" id="UGTS01000006">
    <property type="protein sequence ID" value="SUC40819.1"/>
    <property type="molecule type" value="Genomic_DNA"/>
</dbReference>
<dbReference type="AlphaFoldDB" id="A0A379GIJ8"/>
<dbReference type="Gene3D" id="3.10.20.410">
    <property type="match status" value="1"/>
</dbReference>
<protein>
    <submittedName>
        <fullName evidence="10">Outer membrane fimbrial usher protein</fullName>
    </submittedName>
</protein>
<keyword evidence="6" id="KW-0472">Membrane</keyword>
<dbReference type="Pfam" id="PF13954">
    <property type="entry name" value="PapC_N"/>
    <property type="match status" value="1"/>
</dbReference>
<dbReference type="GO" id="GO:0009297">
    <property type="term" value="P:pilus assembly"/>
    <property type="evidence" value="ECO:0007669"/>
    <property type="project" value="InterPro"/>
</dbReference>
<dbReference type="SUPFAM" id="SSF141729">
    <property type="entry name" value="FimD N-terminal domain-like"/>
    <property type="match status" value="1"/>
</dbReference>
<dbReference type="PANTHER" id="PTHR30451:SF5">
    <property type="entry name" value="SLR0019 PROTEIN"/>
    <property type="match status" value="1"/>
</dbReference>